<dbReference type="EMBL" id="CM042016">
    <property type="protein sequence ID" value="KAI3700947.1"/>
    <property type="molecule type" value="Genomic_DNA"/>
</dbReference>
<keyword evidence="2" id="KW-1185">Reference proteome</keyword>
<reference evidence="1 2" key="2">
    <citation type="journal article" date="2022" name="Mol. Ecol. Resour.">
        <title>The genomes of chicory, endive, great burdock and yacon provide insights into Asteraceae paleo-polyploidization history and plant inulin production.</title>
        <authorList>
            <person name="Fan W."/>
            <person name="Wang S."/>
            <person name="Wang H."/>
            <person name="Wang A."/>
            <person name="Jiang F."/>
            <person name="Liu H."/>
            <person name="Zhao H."/>
            <person name="Xu D."/>
            <person name="Zhang Y."/>
        </authorList>
    </citation>
    <scope>NUCLEOTIDE SEQUENCE [LARGE SCALE GENOMIC DNA]</scope>
    <source>
        <strain evidence="2">cv. Punajuju</strain>
        <tissue evidence="1">Leaves</tissue>
    </source>
</reference>
<sequence length="72" mass="8319">MGFTKYYMKLLVYYDVAVTTEYEKTLPVPGYTLDDIETYDDGEIVHDPWGIVFRGKLPSGQRTDKMMSRSSV</sequence>
<evidence type="ECO:0000313" key="2">
    <source>
        <dbReference type="Proteomes" id="UP001055811"/>
    </source>
</evidence>
<organism evidence="1 2">
    <name type="scientific">Cichorium intybus</name>
    <name type="common">Chicory</name>
    <dbReference type="NCBI Taxonomy" id="13427"/>
    <lineage>
        <taxon>Eukaryota</taxon>
        <taxon>Viridiplantae</taxon>
        <taxon>Streptophyta</taxon>
        <taxon>Embryophyta</taxon>
        <taxon>Tracheophyta</taxon>
        <taxon>Spermatophyta</taxon>
        <taxon>Magnoliopsida</taxon>
        <taxon>eudicotyledons</taxon>
        <taxon>Gunneridae</taxon>
        <taxon>Pentapetalae</taxon>
        <taxon>asterids</taxon>
        <taxon>campanulids</taxon>
        <taxon>Asterales</taxon>
        <taxon>Asteraceae</taxon>
        <taxon>Cichorioideae</taxon>
        <taxon>Cichorieae</taxon>
        <taxon>Cichoriinae</taxon>
        <taxon>Cichorium</taxon>
    </lineage>
</organism>
<name>A0ACB8ZTR5_CICIN</name>
<dbReference type="Proteomes" id="UP001055811">
    <property type="component" value="Linkage Group LG08"/>
</dbReference>
<accession>A0ACB8ZTR5</accession>
<protein>
    <submittedName>
        <fullName evidence="1">Uncharacterized protein</fullName>
    </submittedName>
</protein>
<gene>
    <name evidence="1" type="ORF">L2E82_45588</name>
</gene>
<evidence type="ECO:0000313" key="1">
    <source>
        <dbReference type="EMBL" id="KAI3700947.1"/>
    </source>
</evidence>
<proteinExistence type="predicted"/>
<comment type="caution">
    <text evidence="1">The sequence shown here is derived from an EMBL/GenBank/DDBJ whole genome shotgun (WGS) entry which is preliminary data.</text>
</comment>
<reference evidence="2" key="1">
    <citation type="journal article" date="2022" name="Mol. Ecol. Resour.">
        <title>The genomes of chicory, endive, great burdock and yacon provide insights into Asteraceae palaeo-polyploidization history and plant inulin production.</title>
        <authorList>
            <person name="Fan W."/>
            <person name="Wang S."/>
            <person name="Wang H."/>
            <person name="Wang A."/>
            <person name="Jiang F."/>
            <person name="Liu H."/>
            <person name="Zhao H."/>
            <person name="Xu D."/>
            <person name="Zhang Y."/>
        </authorList>
    </citation>
    <scope>NUCLEOTIDE SEQUENCE [LARGE SCALE GENOMIC DNA]</scope>
    <source>
        <strain evidence="2">cv. Punajuju</strain>
    </source>
</reference>